<dbReference type="Pfam" id="PF01205">
    <property type="entry name" value="Impact_N"/>
    <property type="match status" value="1"/>
</dbReference>
<dbReference type="Gene3D" id="3.30.70.240">
    <property type="match status" value="1"/>
</dbReference>
<accession>A0A1L6RCB2</accession>
<dbReference type="STRING" id="1631871.FOL01_1261"/>
<dbReference type="NCBIfam" id="TIGR00257">
    <property type="entry name" value="IMPACT_YIGZ"/>
    <property type="match status" value="1"/>
</dbReference>
<dbReference type="InterPro" id="IPR020568">
    <property type="entry name" value="Ribosomal_Su5_D2-typ_SF"/>
</dbReference>
<proteinExistence type="inferred from homology"/>
<protein>
    <submittedName>
        <fullName evidence="4">Protein co-occurring with transport systems</fullName>
    </submittedName>
</protein>
<dbReference type="PROSITE" id="PS00910">
    <property type="entry name" value="UPF0029"/>
    <property type="match status" value="1"/>
</dbReference>
<dbReference type="GO" id="GO:0005737">
    <property type="term" value="C:cytoplasm"/>
    <property type="evidence" value="ECO:0007669"/>
    <property type="project" value="TreeGrafter"/>
</dbReference>
<evidence type="ECO:0000256" key="1">
    <source>
        <dbReference type="ARBA" id="ARBA00007665"/>
    </source>
</evidence>
<evidence type="ECO:0000259" key="2">
    <source>
        <dbReference type="Pfam" id="PF01205"/>
    </source>
</evidence>
<dbReference type="InterPro" id="IPR035647">
    <property type="entry name" value="EFG_III/V"/>
</dbReference>
<dbReference type="EMBL" id="CP014332">
    <property type="protein sequence ID" value="APS42120.1"/>
    <property type="molecule type" value="Genomic_DNA"/>
</dbReference>
<dbReference type="InterPro" id="IPR036956">
    <property type="entry name" value="Impact_N_sf"/>
</dbReference>
<dbReference type="KEGG" id="wjo:FOL01_1261"/>
<evidence type="ECO:0000313" key="4">
    <source>
        <dbReference type="EMBL" id="APS42120.1"/>
    </source>
</evidence>
<dbReference type="SUPFAM" id="SSF54980">
    <property type="entry name" value="EF-G C-terminal domain-like"/>
    <property type="match status" value="1"/>
</dbReference>
<dbReference type="RefSeq" id="WP_075269888.1">
    <property type="nucleotide sequence ID" value="NZ_CP014332.1"/>
</dbReference>
<dbReference type="GO" id="GO:0006446">
    <property type="term" value="P:regulation of translational initiation"/>
    <property type="evidence" value="ECO:0007669"/>
    <property type="project" value="TreeGrafter"/>
</dbReference>
<dbReference type="InterPro" id="IPR015269">
    <property type="entry name" value="UPF0029_Impact_C"/>
</dbReference>
<dbReference type="Gene3D" id="3.30.230.30">
    <property type="entry name" value="Impact, N-terminal domain"/>
    <property type="match status" value="1"/>
</dbReference>
<keyword evidence="5" id="KW-1185">Reference proteome</keyword>
<dbReference type="InterPro" id="IPR001498">
    <property type="entry name" value="Impact_N"/>
</dbReference>
<feature type="domain" description="Impact N-terminal" evidence="2">
    <location>
        <begin position="30"/>
        <end position="131"/>
    </location>
</feature>
<dbReference type="InterPro" id="IPR023582">
    <property type="entry name" value="Impact"/>
</dbReference>
<organism evidence="4 5">
    <name type="scientific">Weissella jogaejeotgali</name>
    <dbReference type="NCBI Taxonomy" id="1631871"/>
    <lineage>
        <taxon>Bacteria</taxon>
        <taxon>Bacillati</taxon>
        <taxon>Bacillota</taxon>
        <taxon>Bacilli</taxon>
        <taxon>Lactobacillales</taxon>
        <taxon>Lactobacillaceae</taxon>
        <taxon>Weissella</taxon>
    </lineage>
</organism>
<comment type="similarity">
    <text evidence="1">Belongs to the IMPACT family.</text>
</comment>
<name>A0A1L6RCB2_9LACO</name>
<evidence type="ECO:0000313" key="5">
    <source>
        <dbReference type="Proteomes" id="UP000185473"/>
    </source>
</evidence>
<dbReference type="Proteomes" id="UP000185473">
    <property type="component" value="Chromosome"/>
</dbReference>
<dbReference type="SUPFAM" id="SSF54211">
    <property type="entry name" value="Ribosomal protein S5 domain 2-like"/>
    <property type="match status" value="1"/>
</dbReference>
<dbReference type="InterPro" id="IPR015796">
    <property type="entry name" value="Impact_YigZ-like"/>
</dbReference>
<dbReference type="AlphaFoldDB" id="A0A1L6RCB2"/>
<reference evidence="4 5" key="1">
    <citation type="submission" date="2016-02" db="EMBL/GenBank/DDBJ databases">
        <title>Complete Genome Sequence of Weissella jogaejeotgali FOL01.</title>
        <authorList>
            <person name="Lee J.-H."/>
            <person name="Ku H.-J."/>
        </authorList>
    </citation>
    <scope>NUCLEOTIDE SEQUENCE [LARGE SCALE GENOMIC DNA]</scope>
    <source>
        <strain evidence="4 5">FOL01</strain>
    </source>
</reference>
<sequence length="233" mass="26003">MAGNQVEHVEELGKYITIAKQQITWEQVIKKSRFIVNIARVSNEEEAKQFIDSISLTHRKATHNVWAYLLGDRNEIQRYSDNGEPAGTAGVPMLEVLKNNAIRDVAVVVTRYFGGIKLGAGGLVRAYAGTVVGGVEASGLIERIQRHEVRLQIAYKQFDPLKYWLGQNDYQVLDTAYATDVTLTVAVADSEMTAFKQAVTDEMAGQVQIVVGDINWYEIPYTNKVHAKTETLK</sequence>
<evidence type="ECO:0000259" key="3">
    <source>
        <dbReference type="Pfam" id="PF09186"/>
    </source>
</evidence>
<feature type="domain" description="UPF0029" evidence="3">
    <location>
        <begin position="151"/>
        <end position="206"/>
    </location>
</feature>
<dbReference type="PANTHER" id="PTHR16301:SF20">
    <property type="entry name" value="IMPACT FAMILY MEMBER YIGZ"/>
    <property type="match status" value="1"/>
</dbReference>
<dbReference type="PANTHER" id="PTHR16301">
    <property type="entry name" value="IMPACT-RELATED"/>
    <property type="match status" value="1"/>
</dbReference>
<gene>
    <name evidence="4" type="ORF">FOL01_1261</name>
</gene>
<dbReference type="InterPro" id="IPR020569">
    <property type="entry name" value="UPF0029_Impact_CS"/>
</dbReference>
<dbReference type="Pfam" id="PF09186">
    <property type="entry name" value="DUF1949"/>
    <property type="match status" value="1"/>
</dbReference>